<sequence>MKNIVKLMGNAKIEANLTFSLEDLDSILSIRFLVARLGESPRFAWWDKNLDATDLDGGGTFFRKLLPSDDQLIGEISAMEAIVSSAKDFEWKKLKDAKNQTITLSIFIAPPYLESELSDRIFHLKRFPSEISSNIKKIINSSAKKEELLEEFKNISINESNPNTEGTAFGVKLKEKISSKDISVSHFRNLLSAISLKKGEWSFPYYE</sequence>
<dbReference type="RefSeq" id="WP_015675661.1">
    <property type="nucleotide sequence ID" value="NZ_AOGX02000005.1"/>
</dbReference>
<evidence type="ECO:0000313" key="2">
    <source>
        <dbReference type="Proteomes" id="UP000013996"/>
    </source>
</evidence>
<proteinExistence type="predicted"/>
<name>A0A5E8HIK0_9LEPT</name>
<dbReference type="STRING" id="1249483.LEP1GSC202_0426"/>
<protein>
    <submittedName>
        <fullName evidence="1">Uncharacterized protein</fullName>
    </submittedName>
</protein>
<dbReference type="EMBL" id="AOGX02000005">
    <property type="protein sequence ID" value="EOQ90727.1"/>
    <property type="molecule type" value="Genomic_DNA"/>
</dbReference>
<gene>
    <name evidence="1" type="ORF">LEP1GSC202_0426</name>
</gene>
<dbReference type="Pfam" id="PF26412">
    <property type="entry name" value="BrxE"/>
    <property type="match status" value="1"/>
</dbReference>
<accession>A0A5E8HIK0</accession>
<evidence type="ECO:0000313" key="1">
    <source>
        <dbReference type="EMBL" id="EOQ90727.1"/>
    </source>
</evidence>
<comment type="caution">
    <text evidence="1">The sequence shown here is derived from an EMBL/GenBank/DDBJ whole genome shotgun (WGS) entry which is preliminary data.</text>
</comment>
<dbReference type="AlphaFoldDB" id="A0A5E8HIK0"/>
<organism evidence="1 2">
    <name type="scientific">Leptospira yanagawae serovar Saopaulo str. Sao Paulo = ATCC 700523</name>
    <dbReference type="NCBI Taxonomy" id="1249483"/>
    <lineage>
        <taxon>Bacteria</taxon>
        <taxon>Pseudomonadati</taxon>
        <taxon>Spirochaetota</taxon>
        <taxon>Spirochaetia</taxon>
        <taxon>Leptospirales</taxon>
        <taxon>Leptospiraceae</taxon>
        <taxon>Leptospira</taxon>
    </lineage>
</organism>
<dbReference type="NCBIfam" id="NF033448">
    <property type="entry name" value="BREX_6_BrxE"/>
    <property type="match status" value="1"/>
</dbReference>
<dbReference type="Proteomes" id="UP000013996">
    <property type="component" value="Unassembled WGS sequence"/>
</dbReference>
<dbReference type="NCBIfam" id="NF033447">
    <property type="entry name" value="BrxE_fam"/>
    <property type="match status" value="1"/>
</dbReference>
<reference evidence="1 2" key="1">
    <citation type="submission" date="2013-04" db="EMBL/GenBank/DDBJ databases">
        <authorList>
            <person name="Harkins D.M."/>
            <person name="Durkin A.S."/>
            <person name="Brinkac L.M."/>
            <person name="Haft D.H."/>
            <person name="Selengut J.D."/>
            <person name="Sanka R."/>
            <person name="DePew J."/>
            <person name="Purushe J."/>
            <person name="Hartskeerl R.A."/>
            <person name="Ahmed A."/>
            <person name="van der Linden H."/>
            <person name="Goris M.G.A."/>
            <person name="Vinetz J.M."/>
            <person name="Sutton G.G."/>
            <person name="Nierman W.C."/>
            <person name="Fouts D.E."/>
        </authorList>
    </citation>
    <scope>NUCLEOTIDE SEQUENCE [LARGE SCALE GENOMIC DNA]</scope>
    <source>
        <strain evidence="1 2">Sao Paulo</strain>
    </source>
</reference>
<dbReference type="InterPro" id="IPR058690">
    <property type="entry name" value="BrxE"/>
</dbReference>